<reference evidence="1 2" key="1">
    <citation type="submission" date="2012-02" db="EMBL/GenBank/DDBJ databases">
        <title>Improved High-Quality Draft Sequence of Rhizobium leguminosarum bv. trifolii WSM597.</title>
        <authorList>
            <consortium name="US DOE Joint Genome Institute"/>
            <person name="Lucas S."/>
            <person name="Han J."/>
            <person name="Lapidus A."/>
            <person name="Cheng J.-F."/>
            <person name="Goodwin L."/>
            <person name="Pitluck S."/>
            <person name="Peters L."/>
            <person name="Ovchinnikova G."/>
            <person name="Held B."/>
            <person name="Detter J.C."/>
            <person name="Han C."/>
            <person name="Tapia R."/>
            <person name="Land M."/>
            <person name="Hauser L."/>
            <person name="Kyrpides N."/>
            <person name="Ivanova N."/>
            <person name="Pagani I."/>
            <person name="Brau L."/>
            <person name="Yates R."/>
            <person name="O'Hara G."/>
            <person name="Rui T."/>
            <person name="Howieson J."/>
            <person name="Reeve W."/>
            <person name="Woyke T."/>
        </authorList>
    </citation>
    <scope>NUCLEOTIDE SEQUENCE [LARGE SCALE GENOMIC DNA]</scope>
    <source>
        <strain evidence="1 2">WSM597</strain>
    </source>
</reference>
<dbReference type="Proteomes" id="UP000005092">
    <property type="component" value="Unassembled WGS sequence"/>
</dbReference>
<gene>
    <name evidence="1" type="ORF">Rleg9DRAFT_0659</name>
</gene>
<protein>
    <submittedName>
        <fullName evidence="1">Uncharacterized protein</fullName>
    </submittedName>
</protein>
<evidence type="ECO:0000313" key="2">
    <source>
        <dbReference type="Proteomes" id="UP000005092"/>
    </source>
</evidence>
<evidence type="ECO:0000313" key="1">
    <source>
        <dbReference type="EMBL" id="EJB01888.1"/>
    </source>
</evidence>
<accession>J0GWJ5</accession>
<name>J0GWJ5_RHILT</name>
<dbReference type="AlphaFoldDB" id="J0GWJ5"/>
<dbReference type="HOGENOM" id="CLU_3366883_0_0_5"/>
<sequence>MAGPGCVNLEAKQRRAELEEFSNNVSPTIVVGIRN</sequence>
<organism evidence="1 2">
    <name type="scientific">Rhizobium leguminosarum bv. trifolii WSM597</name>
    <dbReference type="NCBI Taxonomy" id="754764"/>
    <lineage>
        <taxon>Bacteria</taxon>
        <taxon>Pseudomonadati</taxon>
        <taxon>Pseudomonadota</taxon>
        <taxon>Alphaproteobacteria</taxon>
        <taxon>Hyphomicrobiales</taxon>
        <taxon>Rhizobiaceae</taxon>
        <taxon>Rhizobium/Agrobacterium group</taxon>
        <taxon>Rhizobium</taxon>
    </lineage>
</organism>
<dbReference type="EMBL" id="JH719382">
    <property type="protein sequence ID" value="EJB01888.1"/>
    <property type="molecule type" value="Genomic_DNA"/>
</dbReference>
<proteinExistence type="predicted"/>